<comment type="caution">
    <text evidence="2">The sequence shown here is derived from an EMBL/GenBank/DDBJ whole genome shotgun (WGS) entry which is preliminary data.</text>
</comment>
<proteinExistence type="predicted"/>
<feature type="compositionally biased region" description="Basic and acidic residues" evidence="1">
    <location>
        <begin position="173"/>
        <end position="194"/>
    </location>
</feature>
<evidence type="ECO:0000256" key="1">
    <source>
        <dbReference type="SAM" id="MobiDB-lite"/>
    </source>
</evidence>
<name>A0AAV7UGT2_PLEWA</name>
<sequence>MRAASATSYAVEKPVTGRHWRRTRHTPGAPEVQSFLTQKSLRQEPILRNFRVKMGRKGALPSDPGKQEEEPETKGMPKETTETEETRADQRTAPKQEDIGATSGHLKEGRTRRQYSKIPAMLWEERGLHRGSECDWQTLASDSPYTWGTGRVELPDPEVLGTGTNPEELLGEDGQKRDSAVRPREAGEGARDKGNAGGEDEDGPEDGARAGRHRGHQSPSEGREDQEAILQNPGHALGRTWPPQVCGQG</sequence>
<evidence type="ECO:0000313" key="3">
    <source>
        <dbReference type="Proteomes" id="UP001066276"/>
    </source>
</evidence>
<feature type="compositionally biased region" description="Basic and acidic residues" evidence="1">
    <location>
        <begin position="65"/>
        <end position="98"/>
    </location>
</feature>
<dbReference type="AlphaFoldDB" id="A0AAV7UGT2"/>
<feature type="compositionally biased region" description="Basic and acidic residues" evidence="1">
    <location>
        <begin position="123"/>
        <end position="133"/>
    </location>
</feature>
<evidence type="ECO:0000313" key="2">
    <source>
        <dbReference type="EMBL" id="KAJ1188225.1"/>
    </source>
</evidence>
<dbReference type="EMBL" id="JANPWB010000005">
    <property type="protein sequence ID" value="KAJ1188225.1"/>
    <property type="molecule type" value="Genomic_DNA"/>
</dbReference>
<protein>
    <submittedName>
        <fullName evidence="2">Uncharacterized protein</fullName>
    </submittedName>
</protein>
<reference evidence="2" key="1">
    <citation type="journal article" date="2022" name="bioRxiv">
        <title>Sequencing and chromosome-scale assembly of the giantPleurodeles waltlgenome.</title>
        <authorList>
            <person name="Brown T."/>
            <person name="Elewa A."/>
            <person name="Iarovenko S."/>
            <person name="Subramanian E."/>
            <person name="Araus A.J."/>
            <person name="Petzold A."/>
            <person name="Susuki M."/>
            <person name="Suzuki K.-i.T."/>
            <person name="Hayashi T."/>
            <person name="Toyoda A."/>
            <person name="Oliveira C."/>
            <person name="Osipova E."/>
            <person name="Leigh N.D."/>
            <person name="Simon A."/>
            <person name="Yun M.H."/>
        </authorList>
    </citation>
    <scope>NUCLEOTIDE SEQUENCE</scope>
    <source>
        <strain evidence="2">20211129_DDA</strain>
        <tissue evidence="2">Liver</tissue>
    </source>
</reference>
<feature type="compositionally biased region" description="Basic residues" evidence="1">
    <location>
        <begin position="16"/>
        <end position="25"/>
    </location>
</feature>
<accession>A0AAV7UGT2</accession>
<feature type="region of interest" description="Disordered" evidence="1">
    <location>
        <begin position="1"/>
        <end position="32"/>
    </location>
</feature>
<dbReference type="Proteomes" id="UP001066276">
    <property type="component" value="Chromosome 3_1"/>
</dbReference>
<organism evidence="2 3">
    <name type="scientific">Pleurodeles waltl</name>
    <name type="common">Iberian ribbed newt</name>
    <dbReference type="NCBI Taxonomy" id="8319"/>
    <lineage>
        <taxon>Eukaryota</taxon>
        <taxon>Metazoa</taxon>
        <taxon>Chordata</taxon>
        <taxon>Craniata</taxon>
        <taxon>Vertebrata</taxon>
        <taxon>Euteleostomi</taxon>
        <taxon>Amphibia</taxon>
        <taxon>Batrachia</taxon>
        <taxon>Caudata</taxon>
        <taxon>Salamandroidea</taxon>
        <taxon>Salamandridae</taxon>
        <taxon>Pleurodelinae</taxon>
        <taxon>Pleurodeles</taxon>
    </lineage>
</organism>
<feature type="region of interest" description="Disordered" evidence="1">
    <location>
        <begin position="46"/>
        <end position="249"/>
    </location>
</feature>
<keyword evidence="3" id="KW-1185">Reference proteome</keyword>
<gene>
    <name evidence="2" type="ORF">NDU88_004988</name>
</gene>